<dbReference type="Proteomes" id="UP001286313">
    <property type="component" value="Unassembled WGS sequence"/>
</dbReference>
<evidence type="ECO:0000313" key="2">
    <source>
        <dbReference type="EMBL" id="KAK3865006.1"/>
    </source>
</evidence>
<protein>
    <submittedName>
        <fullName evidence="2">Uncharacterized protein</fullName>
    </submittedName>
</protein>
<evidence type="ECO:0000313" key="3">
    <source>
        <dbReference type="Proteomes" id="UP001286313"/>
    </source>
</evidence>
<gene>
    <name evidence="2" type="ORF">Pcinc_029359</name>
</gene>
<feature type="region of interest" description="Disordered" evidence="1">
    <location>
        <begin position="25"/>
        <end position="61"/>
    </location>
</feature>
<reference evidence="2" key="1">
    <citation type="submission" date="2023-10" db="EMBL/GenBank/DDBJ databases">
        <title>Genome assemblies of two species of porcelain crab, Petrolisthes cinctipes and Petrolisthes manimaculis (Anomura: Porcellanidae).</title>
        <authorList>
            <person name="Angst P."/>
        </authorList>
    </citation>
    <scope>NUCLEOTIDE SEQUENCE</scope>
    <source>
        <strain evidence="2">PB745_01</strain>
        <tissue evidence="2">Gill</tissue>
    </source>
</reference>
<sequence length="158" mass="17362">MIGSLVRFADSASGGVVTVAVGGVGSQPSQEEYQPHHPYANKKRPSHPDNDPSPLGFKERADGDVTLVTRLIEHNEVGYEIYTHYEGGTEGVSDIRAGIHAVREKRCILKEDWLIKHGVDSLEELKSLSLISNVDNVGYTTQVSATQDDHQKNTTKHE</sequence>
<accession>A0AAE1F116</accession>
<evidence type="ECO:0000256" key="1">
    <source>
        <dbReference type="SAM" id="MobiDB-lite"/>
    </source>
</evidence>
<organism evidence="2 3">
    <name type="scientific">Petrolisthes cinctipes</name>
    <name type="common">Flat porcelain crab</name>
    <dbReference type="NCBI Taxonomy" id="88211"/>
    <lineage>
        <taxon>Eukaryota</taxon>
        <taxon>Metazoa</taxon>
        <taxon>Ecdysozoa</taxon>
        <taxon>Arthropoda</taxon>
        <taxon>Crustacea</taxon>
        <taxon>Multicrustacea</taxon>
        <taxon>Malacostraca</taxon>
        <taxon>Eumalacostraca</taxon>
        <taxon>Eucarida</taxon>
        <taxon>Decapoda</taxon>
        <taxon>Pleocyemata</taxon>
        <taxon>Anomura</taxon>
        <taxon>Galatheoidea</taxon>
        <taxon>Porcellanidae</taxon>
        <taxon>Petrolisthes</taxon>
    </lineage>
</organism>
<dbReference type="AlphaFoldDB" id="A0AAE1F116"/>
<comment type="caution">
    <text evidence="2">The sequence shown here is derived from an EMBL/GenBank/DDBJ whole genome shotgun (WGS) entry which is preliminary data.</text>
</comment>
<proteinExistence type="predicted"/>
<dbReference type="EMBL" id="JAWQEG010003680">
    <property type="protein sequence ID" value="KAK3865006.1"/>
    <property type="molecule type" value="Genomic_DNA"/>
</dbReference>
<keyword evidence="3" id="KW-1185">Reference proteome</keyword>
<name>A0AAE1F116_PETCI</name>